<evidence type="ECO:0000313" key="7">
    <source>
        <dbReference type="Proteomes" id="UP000244338"/>
    </source>
</evidence>
<dbReference type="Pfam" id="PF01553">
    <property type="entry name" value="Acyltransferase"/>
    <property type="match status" value="1"/>
</dbReference>
<comment type="catalytic activity">
    <reaction evidence="4">
        <text>a 1-acyl-sn-glycero-3-phosphate + an acyl-CoA = a 1,2-diacyl-sn-glycero-3-phosphate + CoA</text>
        <dbReference type="Rhea" id="RHEA:19709"/>
        <dbReference type="ChEBI" id="CHEBI:57287"/>
        <dbReference type="ChEBI" id="CHEBI:57970"/>
        <dbReference type="ChEBI" id="CHEBI:58342"/>
        <dbReference type="ChEBI" id="CHEBI:58608"/>
        <dbReference type="EC" id="2.3.1.51"/>
    </reaction>
</comment>
<name>A0A2R6XXZ9_9BACL</name>
<accession>A0A2R6XXZ9</accession>
<sequence length="208" mass="23755">MWLYAFLKIIARPLFRLYHRLEVHGLEHINARPYIVVGNHMSYLDPVYIAAFYPEPLHFMAKRELFKTPFMRFLLTQLGAFPVNRAGYDLGAVKQALRLLKNKSSIGLFPEGTRTQRFLEGEFKQGAAFFAIKSGVPVLPVAIFGTECALPKGVRFVRPQKVRILYGPALYPKEGESAEAFGERVKEAILALVKEGERRGWPCRREKT</sequence>
<dbReference type="PANTHER" id="PTHR10434:SF11">
    <property type="entry name" value="1-ACYL-SN-GLYCEROL-3-PHOSPHATE ACYLTRANSFERASE"/>
    <property type="match status" value="1"/>
</dbReference>
<evidence type="ECO:0000256" key="2">
    <source>
        <dbReference type="ARBA" id="ARBA00022679"/>
    </source>
</evidence>
<dbReference type="AlphaFoldDB" id="A0A2R6XXZ9"/>
<keyword evidence="4" id="KW-1208">Phospholipid metabolism</keyword>
<dbReference type="SUPFAM" id="SSF69593">
    <property type="entry name" value="Glycerol-3-phosphate (1)-acyltransferase"/>
    <property type="match status" value="1"/>
</dbReference>
<dbReference type="GO" id="GO:0003841">
    <property type="term" value="F:1-acylglycerol-3-phosphate O-acyltransferase activity"/>
    <property type="evidence" value="ECO:0007669"/>
    <property type="project" value="UniProtKB-UniRule"/>
</dbReference>
<keyword evidence="4" id="KW-0444">Lipid biosynthesis</keyword>
<keyword evidence="4" id="KW-0594">Phospholipid biosynthesis</keyword>
<evidence type="ECO:0000259" key="5">
    <source>
        <dbReference type="SMART" id="SM00563"/>
    </source>
</evidence>
<protein>
    <recommendedName>
        <fullName evidence="4">1-acyl-sn-glycerol-3-phosphate acyltransferase</fullName>
        <ecNumber evidence="4">2.3.1.51</ecNumber>
    </recommendedName>
</protein>
<dbReference type="GO" id="GO:0006654">
    <property type="term" value="P:phosphatidic acid biosynthetic process"/>
    <property type="evidence" value="ECO:0007669"/>
    <property type="project" value="TreeGrafter"/>
</dbReference>
<comment type="domain">
    <text evidence="4">The HXXXXD motif is essential for acyltransferase activity and may constitute the binding site for the phosphate moiety of the glycerol-3-phosphate.</text>
</comment>
<gene>
    <name evidence="6" type="ORF">BSOLF_2518</name>
</gene>
<dbReference type="CDD" id="cd07989">
    <property type="entry name" value="LPLAT_AGPAT-like"/>
    <property type="match status" value="1"/>
</dbReference>
<keyword evidence="2 4" id="KW-0808">Transferase</keyword>
<dbReference type="Proteomes" id="UP000244338">
    <property type="component" value="Unassembled WGS sequence"/>
</dbReference>
<keyword evidence="3 4" id="KW-0012">Acyltransferase</keyword>
<dbReference type="GO" id="GO:0016020">
    <property type="term" value="C:membrane"/>
    <property type="evidence" value="ECO:0007669"/>
    <property type="project" value="InterPro"/>
</dbReference>
<dbReference type="PANTHER" id="PTHR10434">
    <property type="entry name" value="1-ACYL-SN-GLYCEROL-3-PHOSPHATE ACYLTRANSFERASE"/>
    <property type="match status" value="1"/>
</dbReference>
<organism evidence="6 7">
    <name type="scientific">Candidatus Carbonibacillus altaicus</name>
    <dbReference type="NCBI Taxonomy" id="2163959"/>
    <lineage>
        <taxon>Bacteria</taxon>
        <taxon>Bacillati</taxon>
        <taxon>Bacillota</taxon>
        <taxon>Bacilli</taxon>
        <taxon>Bacillales</taxon>
        <taxon>Candidatus Carbonibacillus</taxon>
    </lineage>
</organism>
<evidence type="ECO:0000256" key="4">
    <source>
        <dbReference type="RuleBase" id="RU361267"/>
    </source>
</evidence>
<dbReference type="InterPro" id="IPR004552">
    <property type="entry name" value="AGP_acyltrans"/>
</dbReference>
<reference evidence="7" key="1">
    <citation type="journal article" date="2018" name="Sci. Rep.">
        <title>Lignite coal burning seam in the remote Altai Mountains harbors a hydrogen-driven thermophilic microbial community.</title>
        <authorList>
            <person name="Kadnikov V.V."/>
            <person name="Mardanov A.V."/>
            <person name="Ivasenko D.A."/>
            <person name="Antsiferov D.V."/>
            <person name="Beletsky A.V."/>
            <person name="Karnachuk O.V."/>
            <person name="Ravin N.V."/>
        </authorList>
    </citation>
    <scope>NUCLEOTIDE SEQUENCE [LARGE SCALE GENOMIC DNA]</scope>
</reference>
<dbReference type="NCBIfam" id="TIGR00530">
    <property type="entry name" value="AGP_acyltrn"/>
    <property type="match status" value="1"/>
</dbReference>
<feature type="domain" description="Phospholipid/glycerol acyltransferase" evidence="5">
    <location>
        <begin position="34"/>
        <end position="146"/>
    </location>
</feature>
<dbReference type="InterPro" id="IPR002123">
    <property type="entry name" value="Plipid/glycerol_acylTrfase"/>
</dbReference>
<dbReference type="SMART" id="SM00563">
    <property type="entry name" value="PlsC"/>
    <property type="match status" value="1"/>
</dbReference>
<comment type="caution">
    <text evidence="6">The sequence shown here is derived from an EMBL/GenBank/DDBJ whole genome shotgun (WGS) entry which is preliminary data.</text>
</comment>
<dbReference type="EC" id="2.3.1.51" evidence="4"/>
<evidence type="ECO:0000256" key="3">
    <source>
        <dbReference type="ARBA" id="ARBA00023315"/>
    </source>
</evidence>
<evidence type="ECO:0000256" key="1">
    <source>
        <dbReference type="ARBA" id="ARBA00008655"/>
    </source>
</evidence>
<proteinExistence type="inferred from homology"/>
<comment type="similarity">
    <text evidence="1 4">Belongs to the 1-acyl-sn-glycerol-3-phosphate acyltransferase family.</text>
</comment>
<keyword evidence="4" id="KW-0443">Lipid metabolism</keyword>
<evidence type="ECO:0000313" key="6">
    <source>
        <dbReference type="EMBL" id="PTQ55299.1"/>
    </source>
</evidence>
<dbReference type="EMBL" id="PEBX01000145">
    <property type="protein sequence ID" value="PTQ55299.1"/>
    <property type="molecule type" value="Genomic_DNA"/>
</dbReference>